<dbReference type="RefSeq" id="WP_241369291.1">
    <property type="nucleotide sequence ID" value="NZ_JAKZFC010000003.1"/>
</dbReference>
<gene>
    <name evidence="2" type="ORF">LZ480_09995</name>
</gene>
<dbReference type="EMBL" id="JAKZFC010000003">
    <property type="protein sequence ID" value="MCH7322222.1"/>
    <property type="molecule type" value="Genomic_DNA"/>
</dbReference>
<feature type="domain" description="Aminoglycoside phosphotransferase" evidence="1">
    <location>
        <begin position="42"/>
        <end position="170"/>
    </location>
</feature>
<evidence type="ECO:0000259" key="1">
    <source>
        <dbReference type="Pfam" id="PF01636"/>
    </source>
</evidence>
<dbReference type="InterPro" id="IPR011009">
    <property type="entry name" value="Kinase-like_dom_sf"/>
</dbReference>
<dbReference type="Gene3D" id="3.90.1200.10">
    <property type="match status" value="1"/>
</dbReference>
<organism evidence="2 3">
    <name type="scientific">Solibacillus palustris</name>
    <dbReference type="NCBI Taxonomy" id="2908203"/>
    <lineage>
        <taxon>Bacteria</taxon>
        <taxon>Bacillati</taxon>
        <taxon>Bacillota</taxon>
        <taxon>Bacilli</taxon>
        <taxon>Bacillales</taxon>
        <taxon>Caryophanaceae</taxon>
        <taxon>Solibacillus</taxon>
    </lineage>
</organism>
<evidence type="ECO:0000313" key="3">
    <source>
        <dbReference type="Proteomes" id="UP001316087"/>
    </source>
</evidence>
<proteinExistence type="predicted"/>
<protein>
    <submittedName>
        <fullName evidence="2">Aminoglycoside phosphotransferase family protein</fullName>
    </submittedName>
</protein>
<keyword evidence="3" id="KW-1185">Reference proteome</keyword>
<evidence type="ECO:0000313" key="2">
    <source>
        <dbReference type="EMBL" id="MCH7322222.1"/>
    </source>
</evidence>
<name>A0ABS9UD12_9BACL</name>
<dbReference type="Proteomes" id="UP001316087">
    <property type="component" value="Unassembled WGS sequence"/>
</dbReference>
<accession>A0ABS9UD12</accession>
<dbReference type="SUPFAM" id="SSF56112">
    <property type="entry name" value="Protein kinase-like (PK-like)"/>
    <property type="match status" value="1"/>
</dbReference>
<dbReference type="Pfam" id="PF01636">
    <property type="entry name" value="APH"/>
    <property type="match status" value="1"/>
</dbReference>
<reference evidence="2 3" key="1">
    <citation type="submission" date="2022-03" db="EMBL/GenBank/DDBJ databases">
        <authorList>
            <person name="Jo J.-H."/>
            <person name="Im W.-T."/>
        </authorList>
    </citation>
    <scope>NUCLEOTIDE SEQUENCE [LARGE SCALE GENOMIC DNA]</scope>
    <source>
        <strain evidence="2 3">MA9</strain>
    </source>
</reference>
<comment type="caution">
    <text evidence="2">The sequence shown here is derived from an EMBL/GenBank/DDBJ whole genome shotgun (WGS) entry which is preliminary data.</text>
</comment>
<sequence length="259" mass="30828">MKYYEDIGLAQKVKYVHQELENIDFPYHVPLEQNESGHILKQKWIDGTSVNYEKRAHQILALQALETLHNTSNKINWSREELPNYNLQQKWQRRFERFVMQQEALKSLLRDNYDIIVNEALAALNAIEQSQKYQEAITILHGDVVHHNFMVSANEVKIIDFDLATLGEASDELILWMHRVLPQTNYNLKKLMKTHPYLQTAHHKLHYLNFPNEILRESLFYLKLNERQKLSCYPFIQSIVRDWLKYKASLKSTIQTMMM</sequence>
<dbReference type="InterPro" id="IPR002575">
    <property type="entry name" value="Aminoglycoside_PTrfase"/>
</dbReference>